<feature type="transmembrane region" description="Helical" evidence="7">
    <location>
        <begin position="486"/>
        <end position="507"/>
    </location>
</feature>
<comment type="subcellular location">
    <subcellularLocation>
        <location evidence="1">Membrane</location>
        <topology evidence="1">Multi-pass membrane protein</topology>
    </subcellularLocation>
</comment>
<accession>A0AAN7TC46</accession>
<name>A0AAN7TC46_9EURO</name>
<feature type="transmembrane region" description="Helical" evidence="7">
    <location>
        <begin position="453"/>
        <end position="474"/>
    </location>
</feature>
<evidence type="ECO:0000256" key="2">
    <source>
        <dbReference type="ARBA" id="ARBA00008335"/>
    </source>
</evidence>
<feature type="transmembrane region" description="Helical" evidence="7">
    <location>
        <begin position="337"/>
        <end position="360"/>
    </location>
</feature>
<feature type="domain" description="Major facilitator superfamily (MFS) profile" evidence="8">
    <location>
        <begin position="111"/>
        <end position="545"/>
    </location>
</feature>
<evidence type="ECO:0000256" key="4">
    <source>
        <dbReference type="ARBA" id="ARBA00022989"/>
    </source>
</evidence>
<feature type="transmembrane region" description="Helical" evidence="7">
    <location>
        <begin position="380"/>
        <end position="401"/>
    </location>
</feature>
<evidence type="ECO:0000256" key="6">
    <source>
        <dbReference type="SAM" id="MobiDB-lite"/>
    </source>
</evidence>
<comment type="similarity">
    <text evidence="2">Belongs to the major facilitator superfamily.</text>
</comment>
<evidence type="ECO:0000256" key="1">
    <source>
        <dbReference type="ARBA" id="ARBA00004141"/>
    </source>
</evidence>
<dbReference type="GO" id="GO:0022857">
    <property type="term" value="F:transmembrane transporter activity"/>
    <property type="evidence" value="ECO:0007669"/>
    <property type="project" value="InterPro"/>
</dbReference>
<keyword evidence="3 7" id="KW-0812">Transmembrane</keyword>
<dbReference type="InterPro" id="IPR020846">
    <property type="entry name" value="MFS_dom"/>
</dbReference>
<keyword evidence="5 7" id="KW-0472">Membrane</keyword>
<dbReference type="InterPro" id="IPR036259">
    <property type="entry name" value="MFS_trans_sf"/>
</dbReference>
<keyword evidence="4 7" id="KW-1133">Transmembrane helix</keyword>
<dbReference type="GO" id="GO:0016020">
    <property type="term" value="C:membrane"/>
    <property type="evidence" value="ECO:0007669"/>
    <property type="project" value="UniProtKB-SubCell"/>
</dbReference>
<evidence type="ECO:0000313" key="10">
    <source>
        <dbReference type="Proteomes" id="UP001309876"/>
    </source>
</evidence>
<feature type="transmembrane region" description="Helical" evidence="7">
    <location>
        <begin position="209"/>
        <end position="231"/>
    </location>
</feature>
<feature type="transmembrane region" description="Helical" evidence="7">
    <location>
        <begin position="422"/>
        <end position="441"/>
    </location>
</feature>
<keyword evidence="10" id="KW-1185">Reference proteome</keyword>
<dbReference type="Pfam" id="PF07690">
    <property type="entry name" value="MFS_1"/>
    <property type="match status" value="1"/>
</dbReference>
<feature type="compositionally biased region" description="Low complexity" evidence="6">
    <location>
        <begin position="15"/>
        <end position="39"/>
    </location>
</feature>
<evidence type="ECO:0000313" key="9">
    <source>
        <dbReference type="EMBL" id="KAK5090434.1"/>
    </source>
</evidence>
<dbReference type="PROSITE" id="PS50850">
    <property type="entry name" value="MFS"/>
    <property type="match status" value="1"/>
</dbReference>
<gene>
    <name evidence="9" type="ORF">LTR05_000606</name>
</gene>
<feature type="transmembrane region" description="Helical" evidence="7">
    <location>
        <begin position="268"/>
        <end position="287"/>
    </location>
</feature>
<dbReference type="InterPro" id="IPR011701">
    <property type="entry name" value="MFS"/>
</dbReference>
<evidence type="ECO:0000259" key="8">
    <source>
        <dbReference type="PROSITE" id="PS50850"/>
    </source>
</evidence>
<dbReference type="SUPFAM" id="SSF103473">
    <property type="entry name" value="MFS general substrate transporter"/>
    <property type="match status" value="1"/>
</dbReference>
<dbReference type="EMBL" id="JAVRRJ010000001">
    <property type="protein sequence ID" value="KAK5090434.1"/>
    <property type="molecule type" value="Genomic_DNA"/>
</dbReference>
<evidence type="ECO:0000256" key="7">
    <source>
        <dbReference type="SAM" id="Phobius"/>
    </source>
</evidence>
<dbReference type="Proteomes" id="UP001309876">
    <property type="component" value="Unassembled WGS sequence"/>
</dbReference>
<dbReference type="AlphaFoldDB" id="A0AAN7TC46"/>
<dbReference type="Gene3D" id="1.20.1250.20">
    <property type="entry name" value="MFS general substrate transporter like domains"/>
    <property type="match status" value="1"/>
</dbReference>
<sequence>MTSEQHKLSLGGNGTSSHTRNTSSSRLSRTNSSLSSNGNDLEKGHHSHPDSDHDNQRAIPVIDTTDTAVEENEKDTISRVVSVTTGNVVDWNNASDPRRPINWTPKKKWMNISVISVLTFLTPLASSMVAPAVPSMMRDFRSTDTTIASFIVSIYILGYAVGPLFIAPLSEIYGRLYIYHVCNISFIIWNMACALAPTSSIASLLIFRLLAGIAGSCPITIFAGSIADVFIQEKRGGAMAIAALGPLVGPVIGPVAGGFLSEAAGWRWVYWVITIAAGVTAVGSIILQRETYEPILLQKLTDKLKKETSNPHLRSKLDNGLSKKEMFKRAIIRPTKMLVRSPIVLSLSVYIAVVYGYLYLLFTTLTPVFEGTYGFGPGPVGLVFLGIGVGSFAGLVIFGIMSDRLLKSLTKRSGTDEMKPEYRLPPLLPASLIIPIGLFWYGWSVENASKVHWIVPIIGTALVGIGMIGSMMASQTYLVDAFTVHAASAIAANTVLRSLVGAFLPLAGPKLYDSLGLGWGNSLLAFIALALSPMAWIFYRYGEMIRKRYAVEF</sequence>
<evidence type="ECO:0000256" key="5">
    <source>
        <dbReference type="ARBA" id="ARBA00023136"/>
    </source>
</evidence>
<feature type="transmembrane region" description="Helical" evidence="7">
    <location>
        <begin position="109"/>
        <end position="130"/>
    </location>
</feature>
<protein>
    <recommendedName>
        <fullName evidence="8">Major facilitator superfamily (MFS) profile domain-containing protein</fullName>
    </recommendedName>
</protein>
<dbReference type="PANTHER" id="PTHR23502:SF68">
    <property type="entry name" value="MULTIDRUG TRANSPORTER, PUTATIVE (AFU_ORTHOLOGUE AFUA_3G01120)-RELATED"/>
    <property type="match status" value="1"/>
</dbReference>
<feature type="transmembrane region" description="Helical" evidence="7">
    <location>
        <begin position="519"/>
        <end position="539"/>
    </location>
</feature>
<feature type="transmembrane region" description="Helical" evidence="7">
    <location>
        <begin position="238"/>
        <end position="256"/>
    </location>
</feature>
<comment type="caution">
    <text evidence="9">The sequence shown here is derived from an EMBL/GenBank/DDBJ whole genome shotgun (WGS) entry which is preliminary data.</text>
</comment>
<dbReference type="CDD" id="cd17323">
    <property type="entry name" value="MFS_Tpo1_MDR_like"/>
    <property type="match status" value="1"/>
</dbReference>
<organism evidence="9 10">
    <name type="scientific">Lithohypha guttulata</name>
    <dbReference type="NCBI Taxonomy" id="1690604"/>
    <lineage>
        <taxon>Eukaryota</taxon>
        <taxon>Fungi</taxon>
        <taxon>Dikarya</taxon>
        <taxon>Ascomycota</taxon>
        <taxon>Pezizomycotina</taxon>
        <taxon>Eurotiomycetes</taxon>
        <taxon>Chaetothyriomycetidae</taxon>
        <taxon>Chaetothyriales</taxon>
        <taxon>Trichomeriaceae</taxon>
        <taxon>Lithohypha</taxon>
    </lineage>
</organism>
<reference evidence="9 10" key="1">
    <citation type="submission" date="2023-08" db="EMBL/GenBank/DDBJ databases">
        <title>Black Yeasts Isolated from many extreme environments.</title>
        <authorList>
            <person name="Coleine C."/>
            <person name="Stajich J.E."/>
            <person name="Selbmann L."/>
        </authorList>
    </citation>
    <scope>NUCLEOTIDE SEQUENCE [LARGE SCALE GENOMIC DNA]</scope>
    <source>
        <strain evidence="9 10">CCFEE 5910</strain>
    </source>
</reference>
<feature type="transmembrane region" description="Helical" evidence="7">
    <location>
        <begin position="150"/>
        <end position="169"/>
    </location>
</feature>
<proteinExistence type="inferred from homology"/>
<feature type="transmembrane region" description="Helical" evidence="7">
    <location>
        <begin position="176"/>
        <end position="197"/>
    </location>
</feature>
<feature type="compositionally biased region" description="Basic and acidic residues" evidence="6">
    <location>
        <begin position="40"/>
        <end position="56"/>
    </location>
</feature>
<feature type="region of interest" description="Disordered" evidence="6">
    <location>
        <begin position="1"/>
        <end position="58"/>
    </location>
</feature>
<dbReference type="PANTHER" id="PTHR23502">
    <property type="entry name" value="MAJOR FACILITATOR SUPERFAMILY"/>
    <property type="match status" value="1"/>
</dbReference>
<evidence type="ECO:0000256" key="3">
    <source>
        <dbReference type="ARBA" id="ARBA00022692"/>
    </source>
</evidence>
<dbReference type="FunFam" id="1.20.1250.20:FF:000011">
    <property type="entry name" value="MFS multidrug transporter, putative"/>
    <property type="match status" value="1"/>
</dbReference>